<sequence length="170" mass="18068">TGGTISASGPEMGNNSGWAVNYEILVPARTNLDVRTHNGPINVERVSGTMNLRAHNGPLNLSELSGNVTARTQNGPVNVRLTGRRWSGERLDAETVNGPVTVRMPEGYAAHLEARTVHGPVNVPRAIRGDQRRPGERGWRPGANINTDINGGGPTIRAVTTNGPISIQEG</sequence>
<gene>
    <name evidence="2" type="ORF">AVDCRST_MAG89-4650</name>
</gene>
<feature type="compositionally biased region" description="Basic and acidic residues" evidence="1">
    <location>
        <begin position="127"/>
        <end position="139"/>
    </location>
</feature>
<dbReference type="EMBL" id="CADCTV010000974">
    <property type="protein sequence ID" value="CAA9371663.1"/>
    <property type="molecule type" value="Genomic_DNA"/>
</dbReference>
<name>A0A6J4N2Z7_9BACT</name>
<evidence type="ECO:0000256" key="1">
    <source>
        <dbReference type="SAM" id="MobiDB-lite"/>
    </source>
</evidence>
<protein>
    <submittedName>
        <fullName evidence="2">Uncharacterized protein</fullName>
    </submittedName>
</protein>
<accession>A0A6J4N2Z7</accession>
<evidence type="ECO:0000313" key="2">
    <source>
        <dbReference type="EMBL" id="CAA9371663.1"/>
    </source>
</evidence>
<proteinExistence type="predicted"/>
<reference evidence="2" key="1">
    <citation type="submission" date="2020-02" db="EMBL/GenBank/DDBJ databases">
        <authorList>
            <person name="Meier V. D."/>
        </authorList>
    </citation>
    <scope>NUCLEOTIDE SEQUENCE</scope>
    <source>
        <strain evidence="2">AVDCRST_MAG89</strain>
    </source>
</reference>
<organism evidence="2">
    <name type="scientific">uncultured Gemmatimonadota bacterium</name>
    <dbReference type="NCBI Taxonomy" id="203437"/>
    <lineage>
        <taxon>Bacteria</taxon>
        <taxon>Pseudomonadati</taxon>
        <taxon>Gemmatimonadota</taxon>
        <taxon>environmental samples</taxon>
    </lineage>
</organism>
<feature type="region of interest" description="Disordered" evidence="1">
    <location>
        <begin position="126"/>
        <end position="154"/>
    </location>
</feature>
<dbReference type="AlphaFoldDB" id="A0A6J4N2Z7"/>
<feature type="non-terminal residue" evidence="2">
    <location>
        <position position="1"/>
    </location>
</feature>